<protein>
    <submittedName>
        <fullName evidence="1">Uncharacterized protein</fullName>
    </submittedName>
</protein>
<accession>W1Q4J7</accession>
<evidence type="ECO:0000313" key="1">
    <source>
        <dbReference type="EMBL" id="ESK66132.1"/>
    </source>
</evidence>
<sequence>MGKIIAENPLSPWLGGFSCLQLLIAYEDMFEFLVPQKHE</sequence>
<evidence type="ECO:0000313" key="2">
    <source>
        <dbReference type="Proteomes" id="UP000019050"/>
    </source>
</evidence>
<name>W1Q4J7_ABIDE</name>
<dbReference type="EMBL" id="ACIN03000003">
    <property type="protein sequence ID" value="ESK66132.1"/>
    <property type="molecule type" value="Genomic_DNA"/>
</dbReference>
<gene>
    <name evidence="1" type="ORF">GCWU000182_000474</name>
</gene>
<comment type="caution">
    <text evidence="1">The sequence shown here is derived from an EMBL/GenBank/DDBJ whole genome shotgun (WGS) entry which is preliminary data.</text>
</comment>
<organism evidence="1 2">
    <name type="scientific">Abiotrophia defectiva ATCC 49176</name>
    <dbReference type="NCBI Taxonomy" id="592010"/>
    <lineage>
        <taxon>Bacteria</taxon>
        <taxon>Bacillati</taxon>
        <taxon>Bacillota</taxon>
        <taxon>Bacilli</taxon>
        <taxon>Lactobacillales</taxon>
        <taxon>Aerococcaceae</taxon>
        <taxon>Abiotrophia</taxon>
    </lineage>
</organism>
<reference evidence="1" key="1">
    <citation type="submission" date="2013-06" db="EMBL/GenBank/DDBJ databases">
        <authorList>
            <person name="Weinstock G."/>
            <person name="Sodergren E."/>
            <person name="Clifton S."/>
            <person name="Fulton L."/>
            <person name="Fulton B."/>
            <person name="Courtney L."/>
            <person name="Fronick C."/>
            <person name="Harrison M."/>
            <person name="Strong C."/>
            <person name="Farmer C."/>
            <person name="Delahaunty K."/>
            <person name="Markovic C."/>
            <person name="Hall O."/>
            <person name="Minx P."/>
            <person name="Tomlinson C."/>
            <person name="Mitreva M."/>
            <person name="Nelson J."/>
            <person name="Hou S."/>
            <person name="Wollam A."/>
            <person name="Pepin K.H."/>
            <person name="Johnson M."/>
            <person name="Bhonagiri V."/>
            <person name="Nash W.E."/>
            <person name="Warren W."/>
            <person name="Chinwalla A."/>
            <person name="Mardis E.R."/>
            <person name="Wilson R.K."/>
        </authorList>
    </citation>
    <scope>NUCLEOTIDE SEQUENCE [LARGE SCALE GENOMIC DNA]</scope>
    <source>
        <strain evidence="1">ATCC 49176</strain>
    </source>
</reference>
<dbReference type="STRING" id="592010.GCWU000182_000474"/>
<dbReference type="AlphaFoldDB" id="W1Q4J7"/>
<keyword evidence="2" id="KW-1185">Reference proteome</keyword>
<dbReference type="Proteomes" id="UP000019050">
    <property type="component" value="Unassembled WGS sequence"/>
</dbReference>
<dbReference type="HOGENOM" id="CLU_3302953_0_0_9"/>
<proteinExistence type="predicted"/>
<dbReference type="PROSITE" id="PS51257">
    <property type="entry name" value="PROKAR_LIPOPROTEIN"/>
    <property type="match status" value="1"/>
</dbReference>